<evidence type="ECO:0000313" key="1">
    <source>
        <dbReference type="EMBL" id="PWN42096.1"/>
    </source>
</evidence>
<sequence length="60" mass="6877">MRLRLLDREVGRLGTAFATIASRGYRPVWTPGRTGFSQNLAPPPHPPRDSRYAHQQFIRC</sequence>
<proteinExistence type="predicted"/>
<dbReference type="InParanoid" id="A0A316VWU8"/>
<organism evidence="1 2">
    <name type="scientific">Ceraceosorus guamensis</name>
    <dbReference type="NCBI Taxonomy" id="1522189"/>
    <lineage>
        <taxon>Eukaryota</taxon>
        <taxon>Fungi</taxon>
        <taxon>Dikarya</taxon>
        <taxon>Basidiomycota</taxon>
        <taxon>Ustilaginomycotina</taxon>
        <taxon>Exobasidiomycetes</taxon>
        <taxon>Ceraceosorales</taxon>
        <taxon>Ceraceosoraceae</taxon>
        <taxon>Ceraceosorus</taxon>
    </lineage>
</organism>
<feature type="non-terminal residue" evidence="1">
    <location>
        <position position="60"/>
    </location>
</feature>
<protein>
    <submittedName>
        <fullName evidence="1">Uncharacterized protein</fullName>
    </submittedName>
</protein>
<reference evidence="1 2" key="1">
    <citation type="journal article" date="2018" name="Mol. Biol. Evol.">
        <title>Broad Genomic Sampling Reveals a Smut Pathogenic Ancestry of the Fungal Clade Ustilaginomycotina.</title>
        <authorList>
            <person name="Kijpornyongpan T."/>
            <person name="Mondo S.J."/>
            <person name="Barry K."/>
            <person name="Sandor L."/>
            <person name="Lee J."/>
            <person name="Lipzen A."/>
            <person name="Pangilinan J."/>
            <person name="LaButti K."/>
            <person name="Hainaut M."/>
            <person name="Henrissat B."/>
            <person name="Grigoriev I.V."/>
            <person name="Spatafora J.W."/>
            <person name="Aime M.C."/>
        </authorList>
    </citation>
    <scope>NUCLEOTIDE SEQUENCE [LARGE SCALE GENOMIC DNA]</scope>
    <source>
        <strain evidence="1 2">MCA 4658</strain>
    </source>
</reference>
<dbReference type="RefSeq" id="XP_025369256.1">
    <property type="nucleotide sequence ID" value="XM_025514099.1"/>
</dbReference>
<dbReference type="Proteomes" id="UP000245783">
    <property type="component" value="Unassembled WGS sequence"/>
</dbReference>
<keyword evidence="2" id="KW-1185">Reference proteome</keyword>
<dbReference type="AlphaFoldDB" id="A0A316VWU8"/>
<dbReference type="GeneID" id="37035969"/>
<accession>A0A316VWU8</accession>
<evidence type="ECO:0000313" key="2">
    <source>
        <dbReference type="Proteomes" id="UP000245783"/>
    </source>
</evidence>
<gene>
    <name evidence="1" type="ORF">IE81DRAFT_323927</name>
</gene>
<name>A0A316VWU8_9BASI</name>
<dbReference type="EMBL" id="KZ819384">
    <property type="protein sequence ID" value="PWN42096.1"/>
    <property type="molecule type" value="Genomic_DNA"/>
</dbReference>